<dbReference type="RefSeq" id="WP_058470503.1">
    <property type="nucleotide sequence ID" value="NZ_CAAAIC010000002.1"/>
</dbReference>
<protein>
    <submittedName>
        <fullName evidence="2">Uncharacterized protein</fullName>
    </submittedName>
</protein>
<feature type="transmembrane region" description="Helical" evidence="1">
    <location>
        <begin position="6"/>
        <end position="36"/>
    </location>
</feature>
<proteinExistence type="predicted"/>
<dbReference type="AlphaFoldDB" id="A0A0W0V943"/>
<dbReference type="OrthoDB" id="5654088at2"/>
<comment type="caution">
    <text evidence="2">The sequence shown here is derived from an EMBL/GenBank/DDBJ whole genome shotgun (WGS) entry which is preliminary data.</text>
</comment>
<dbReference type="EMBL" id="LNYJ01000011">
    <property type="protein sequence ID" value="KTD16667.1"/>
    <property type="molecule type" value="Genomic_DNA"/>
</dbReference>
<evidence type="ECO:0000256" key="1">
    <source>
        <dbReference type="SAM" id="Phobius"/>
    </source>
</evidence>
<dbReference type="Proteomes" id="UP000055035">
    <property type="component" value="Unassembled WGS sequence"/>
</dbReference>
<evidence type="ECO:0000313" key="3">
    <source>
        <dbReference type="Proteomes" id="UP000055035"/>
    </source>
</evidence>
<dbReference type="PATRIC" id="fig|456.5.peg.1032"/>
<evidence type="ECO:0000313" key="2">
    <source>
        <dbReference type="EMBL" id="KTD16667.1"/>
    </source>
</evidence>
<organism evidence="2 3">
    <name type="scientific">Legionella jordanis</name>
    <dbReference type="NCBI Taxonomy" id="456"/>
    <lineage>
        <taxon>Bacteria</taxon>
        <taxon>Pseudomonadati</taxon>
        <taxon>Pseudomonadota</taxon>
        <taxon>Gammaproteobacteria</taxon>
        <taxon>Legionellales</taxon>
        <taxon>Legionellaceae</taxon>
        <taxon>Legionella</taxon>
    </lineage>
</organism>
<feature type="transmembrane region" description="Helical" evidence="1">
    <location>
        <begin position="83"/>
        <end position="103"/>
    </location>
</feature>
<name>A0A0W0V943_9GAMM</name>
<feature type="transmembrane region" description="Helical" evidence="1">
    <location>
        <begin position="56"/>
        <end position="77"/>
    </location>
</feature>
<reference evidence="2 3" key="1">
    <citation type="submission" date="2015-11" db="EMBL/GenBank/DDBJ databases">
        <title>Genomic analysis of 38 Legionella species identifies large and diverse effector repertoires.</title>
        <authorList>
            <person name="Burstein D."/>
            <person name="Amaro F."/>
            <person name="Zusman T."/>
            <person name="Lifshitz Z."/>
            <person name="Cohen O."/>
            <person name="Gilbert J.A."/>
            <person name="Pupko T."/>
            <person name="Shuman H.A."/>
            <person name="Segal G."/>
        </authorList>
    </citation>
    <scope>NUCLEOTIDE SEQUENCE [LARGE SCALE GENOMIC DNA]</scope>
    <source>
        <strain evidence="2 3">BL-540</strain>
    </source>
</reference>
<dbReference type="STRING" id="456.Ljor_0973"/>
<accession>A0A0W0V943</accession>
<sequence length="104" mass="11939">MLRQALIYLVLSILVVVFARFAHMLIVYIDMVYAFINMKLTPIFSHTGLGLAIRKIILLVCIPVIIAAIPGLTYRLVKGNDMPYFFELTWCLWLVIVLSNILIR</sequence>
<keyword evidence="1" id="KW-0472">Membrane</keyword>
<keyword evidence="1" id="KW-1133">Transmembrane helix</keyword>
<gene>
    <name evidence="2" type="ORF">Ljor_0973</name>
</gene>
<keyword evidence="1" id="KW-0812">Transmembrane</keyword>
<keyword evidence="3" id="KW-1185">Reference proteome</keyword>